<dbReference type="EC" id="3.4.-.-" evidence="8"/>
<dbReference type="Gene3D" id="3.90.1680.10">
    <property type="entry name" value="SOS response associated peptidase-like"/>
    <property type="match status" value="1"/>
</dbReference>
<sequence length="226" mass="25809">MMCGRFTLTATIEEIIDRFDIQSFLNEEWFAPSYNIAPSQLVLAVINDGSTNRMGFLKWGLVPPWANDPSIGNKMINARAETITEKPSFRNAFKKKRCLVIADSFYEWKRHSDKTKTPMRITLKSNELFAMAGLWEGYKAPDGKVLYSCSVITTGPNELMKDIHDRMPVILNRQDEPTWLNPDITDPNSLKPLLIPFDENLMDTYEVSSLVNSPKNNSIELIQKIC</sequence>
<dbReference type="PANTHER" id="PTHR13604">
    <property type="entry name" value="DC12-RELATED"/>
    <property type="match status" value="1"/>
</dbReference>
<dbReference type="GO" id="GO:0008233">
    <property type="term" value="F:peptidase activity"/>
    <property type="evidence" value="ECO:0007669"/>
    <property type="project" value="UniProtKB-KW"/>
</dbReference>
<dbReference type="SUPFAM" id="SSF143081">
    <property type="entry name" value="BB1717-like"/>
    <property type="match status" value="1"/>
</dbReference>
<keyword evidence="7" id="KW-0456">Lyase</keyword>
<dbReference type="GO" id="GO:0003697">
    <property type="term" value="F:single-stranded DNA binding"/>
    <property type="evidence" value="ECO:0007669"/>
    <property type="project" value="InterPro"/>
</dbReference>
<evidence type="ECO:0000256" key="3">
    <source>
        <dbReference type="ARBA" id="ARBA00022763"/>
    </source>
</evidence>
<evidence type="ECO:0000256" key="8">
    <source>
        <dbReference type="RuleBase" id="RU364100"/>
    </source>
</evidence>
<dbReference type="InterPro" id="IPR036590">
    <property type="entry name" value="SRAP-like"/>
</dbReference>
<evidence type="ECO:0000256" key="1">
    <source>
        <dbReference type="ARBA" id="ARBA00008136"/>
    </source>
</evidence>
<protein>
    <recommendedName>
        <fullName evidence="8">Abasic site processing protein</fullName>
        <ecNumber evidence="8">3.4.-.-</ecNumber>
    </recommendedName>
</protein>
<dbReference type="GO" id="GO:0016829">
    <property type="term" value="F:lyase activity"/>
    <property type="evidence" value="ECO:0007669"/>
    <property type="project" value="UniProtKB-KW"/>
</dbReference>
<dbReference type="GO" id="GO:0106300">
    <property type="term" value="P:protein-DNA covalent cross-linking repair"/>
    <property type="evidence" value="ECO:0007669"/>
    <property type="project" value="InterPro"/>
</dbReference>
<dbReference type="AlphaFoldDB" id="A0A561CKQ8"/>
<reference evidence="9 10" key="1">
    <citation type="submission" date="2019-06" db="EMBL/GenBank/DDBJ databases">
        <title>Sorghum-associated microbial communities from plants grown in Nebraska, USA.</title>
        <authorList>
            <person name="Schachtman D."/>
        </authorList>
    </citation>
    <scope>NUCLEOTIDE SEQUENCE [LARGE SCALE GENOMIC DNA]</scope>
    <source>
        <strain evidence="9 10">2482</strain>
    </source>
</reference>
<keyword evidence="6" id="KW-0238">DNA-binding</keyword>
<keyword evidence="4 8" id="KW-0378">Hydrolase</keyword>
<gene>
    <name evidence="9" type="ORF">FB550_12142</name>
</gene>
<dbReference type="InterPro" id="IPR003738">
    <property type="entry name" value="SRAP"/>
</dbReference>
<keyword evidence="10" id="KW-1185">Reference proteome</keyword>
<dbReference type="Proteomes" id="UP000319671">
    <property type="component" value="Unassembled WGS sequence"/>
</dbReference>
<organism evidence="9 10">
    <name type="scientific">Neobacillus bataviensis</name>
    <dbReference type="NCBI Taxonomy" id="220685"/>
    <lineage>
        <taxon>Bacteria</taxon>
        <taxon>Bacillati</taxon>
        <taxon>Bacillota</taxon>
        <taxon>Bacilli</taxon>
        <taxon>Bacillales</taxon>
        <taxon>Bacillaceae</taxon>
        <taxon>Neobacillus</taxon>
    </lineage>
</organism>
<evidence type="ECO:0000256" key="6">
    <source>
        <dbReference type="ARBA" id="ARBA00023125"/>
    </source>
</evidence>
<evidence type="ECO:0000313" key="9">
    <source>
        <dbReference type="EMBL" id="TWD91600.1"/>
    </source>
</evidence>
<keyword evidence="5" id="KW-0190">Covalent protein-DNA linkage</keyword>
<evidence type="ECO:0000256" key="7">
    <source>
        <dbReference type="ARBA" id="ARBA00023239"/>
    </source>
</evidence>
<dbReference type="EMBL" id="VIVN01000021">
    <property type="protein sequence ID" value="TWD91600.1"/>
    <property type="molecule type" value="Genomic_DNA"/>
</dbReference>
<evidence type="ECO:0000256" key="4">
    <source>
        <dbReference type="ARBA" id="ARBA00022801"/>
    </source>
</evidence>
<name>A0A561CKQ8_9BACI</name>
<keyword evidence="3" id="KW-0227">DNA damage</keyword>
<evidence type="ECO:0000256" key="2">
    <source>
        <dbReference type="ARBA" id="ARBA00022670"/>
    </source>
</evidence>
<proteinExistence type="inferred from homology"/>
<dbReference type="Pfam" id="PF02586">
    <property type="entry name" value="SRAP"/>
    <property type="match status" value="1"/>
</dbReference>
<evidence type="ECO:0000256" key="5">
    <source>
        <dbReference type="ARBA" id="ARBA00023124"/>
    </source>
</evidence>
<accession>A0A561CKQ8</accession>
<evidence type="ECO:0000313" key="10">
    <source>
        <dbReference type="Proteomes" id="UP000319671"/>
    </source>
</evidence>
<keyword evidence="2 8" id="KW-0645">Protease</keyword>
<comment type="similarity">
    <text evidence="1 8">Belongs to the SOS response-associated peptidase family.</text>
</comment>
<comment type="caution">
    <text evidence="9">The sequence shown here is derived from an EMBL/GenBank/DDBJ whole genome shotgun (WGS) entry which is preliminary data.</text>
</comment>
<dbReference type="GO" id="GO:0006508">
    <property type="term" value="P:proteolysis"/>
    <property type="evidence" value="ECO:0007669"/>
    <property type="project" value="UniProtKB-KW"/>
</dbReference>
<dbReference type="PANTHER" id="PTHR13604:SF0">
    <property type="entry name" value="ABASIC SITE PROCESSING PROTEIN HMCES"/>
    <property type="match status" value="1"/>
</dbReference>